<dbReference type="AlphaFoldDB" id="A0A1N7KHE5"/>
<dbReference type="Proteomes" id="UP000186917">
    <property type="component" value="Unassembled WGS sequence"/>
</dbReference>
<reference evidence="2" key="1">
    <citation type="submission" date="2017-01" db="EMBL/GenBank/DDBJ databases">
        <authorList>
            <person name="Varghese N."/>
            <person name="Submissions S."/>
        </authorList>
    </citation>
    <scope>NUCLEOTIDE SEQUENCE [LARGE SCALE GENOMIC DNA]</scope>
    <source>
        <strain evidence="2">DSM 21054</strain>
    </source>
</reference>
<gene>
    <name evidence="1" type="ORF">SAMN05421788_101201</name>
</gene>
<protein>
    <submittedName>
        <fullName evidence="1">Uncharacterized protein</fullName>
    </submittedName>
</protein>
<organism evidence="1 2">
    <name type="scientific">Filimonas lacunae</name>
    <dbReference type="NCBI Taxonomy" id="477680"/>
    <lineage>
        <taxon>Bacteria</taxon>
        <taxon>Pseudomonadati</taxon>
        <taxon>Bacteroidota</taxon>
        <taxon>Chitinophagia</taxon>
        <taxon>Chitinophagales</taxon>
        <taxon>Chitinophagaceae</taxon>
        <taxon>Filimonas</taxon>
    </lineage>
</organism>
<evidence type="ECO:0000313" key="2">
    <source>
        <dbReference type="Proteomes" id="UP000186917"/>
    </source>
</evidence>
<dbReference type="InterPro" id="IPR046508">
    <property type="entry name" value="DUF6686"/>
</dbReference>
<sequence>MCNFKQWSHSKYGYVIQCEDCKSFQVCFGTTMLTLREEEYIQFTEWVVYKTESLVPLHDKNLKCISLPTVCPQVQVLLTEKELGHLHELVQEADNEMKVKQLLSLFHD</sequence>
<name>A0A1N7KHE5_9BACT</name>
<keyword evidence="2" id="KW-1185">Reference proteome</keyword>
<dbReference type="Pfam" id="PF20391">
    <property type="entry name" value="DUF6686"/>
    <property type="match status" value="1"/>
</dbReference>
<evidence type="ECO:0000313" key="1">
    <source>
        <dbReference type="EMBL" id="SIS61005.1"/>
    </source>
</evidence>
<dbReference type="RefSeq" id="WP_076374805.1">
    <property type="nucleotide sequence ID" value="NZ_AP017422.1"/>
</dbReference>
<proteinExistence type="predicted"/>
<dbReference type="EMBL" id="FTOR01000001">
    <property type="protein sequence ID" value="SIS61005.1"/>
    <property type="molecule type" value="Genomic_DNA"/>
</dbReference>
<accession>A0A1N7KHE5</accession>
<dbReference type="STRING" id="477680.SAMN05421788_101201"/>